<dbReference type="EMBL" id="JAAITQ010000004">
    <property type="protein sequence ID" value="NSE15506.1"/>
    <property type="molecule type" value="Genomic_DNA"/>
</dbReference>
<sequence length="87" mass="10165">MEITEIECKILRIKAGAILILGMQLGSELQLDTEEKREDVLMQLVAMQRLVEKAEYSPDLAFEYFGYSEQKRQLYKKVVDYMIDVSK</sequence>
<evidence type="ECO:0000313" key="3">
    <source>
        <dbReference type="Proteomes" id="UP000768180"/>
    </source>
</evidence>
<reference evidence="2" key="2">
    <citation type="submission" date="2020-02" db="EMBL/GenBank/DDBJ databases">
        <authorList>
            <person name="Littmann E."/>
            <person name="Sorbara M."/>
        </authorList>
    </citation>
    <scope>NUCLEOTIDE SEQUENCE</scope>
    <source>
        <strain evidence="2">MSK.14.54</strain>
    </source>
</reference>
<accession>A0AAE3JYR5</accession>
<name>A0AAE3JYR5_9FIRM</name>
<dbReference type="RefSeq" id="WP_117805192.1">
    <property type="nucleotide sequence ID" value="NZ_DAWEMV010000048.1"/>
</dbReference>
<dbReference type="Proteomes" id="UP001199915">
    <property type="component" value="Unassembled WGS sequence"/>
</dbReference>
<dbReference type="Proteomes" id="UP000768180">
    <property type="component" value="Unassembled WGS sequence"/>
</dbReference>
<organism evidence="1 4">
    <name type="scientific">Fusicatenibacter saccharivorans</name>
    <dbReference type="NCBI Taxonomy" id="1150298"/>
    <lineage>
        <taxon>Bacteria</taxon>
        <taxon>Bacillati</taxon>
        <taxon>Bacillota</taxon>
        <taxon>Clostridia</taxon>
        <taxon>Lachnospirales</taxon>
        <taxon>Lachnospiraceae</taxon>
        <taxon>Fusicatenibacter</taxon>
    </lineage>
</organism>
<protein>
    <submittedName>
        <fullName evidence="1">Uncharacterized protein</fullName>
    </submittedName>
</protein>
<dbReference type="AlphaFoldDB" id="A0AAE3JYR5"/>
<reference evidence="1" key="3">
    <citation type="submission" date="2022-01" db="EMBL/GenBank/DDBJ databases">
        <title>Collection of gut derived symbiotic bacterial strains cultured from healthy donors.</title>
        <authorList>
            <person name="Lin H."/>
            <person name="Kohout C."/>
            <person name="Waligurski E."/>
            <person name="Pamer E.G."/>
        </authorList>
    </citation>
    <scope>NUCLEOTIDE SEQUENCE</scope>
    <source>
        <strain evidence="1">DFI.5.49</strain>
    </source>
</reference>
<gene>
    <name evidence="2" type="ORF">G5B05_03545</name>
    <name evidence="1" type="ORF">L0N21_17395</name>
</gene>
<evidence type="ECO:0000313" key="2">
    <source>
        <dbReference type="EMBL" id="NSE15506.1"/>
    </source>
</evidence>
<dbReference type="EMBL" id="JAKNFS010000038">
    <property type="protein sequence ID" value="MCG4767257.1"/>
    <property type="molecule type" value="Genomic_DNA"/>
</dbReference>
<evidence type="ECO:0000313" key="1">
    <source>
        <dbReference type="EMBL" id="MCG4767257.1"/>
    </source>
</evidence>
<reference evidence="2 3" key="1">
    <citation type="journal article" date="2020" name="Cell Host Microbe">
        <title>Functional and Genomic Variation between Human-Derived Isolates of Lachnospiraceae Reveals Inter- and Intra-Species Diversity.</title>
        <authorList>
            <person name="Sorbara M.T."/>
            <person name="Littmann E.R."/>
            <person name="Fontana E."/>
            <person name="Moody T.U."/>
            <person name="Kohout C.E."/>
            <person name="Gjonbalaj M."/>
            <person name="Eaton V."/>
            <person name="Seok R."/>
            <person name="Leiner I.M."/>
            <person name="Pamer E.G."/>
        </authorList>
    </citation>
    <scope>NUCLEOTIDE SEQUENCE [LARGE SCALE GENOMIC DNA]</scope>
    <source>
        <strain evidence="2 3">MSK.14.54</strain>
    </source>
</reference>
<proteinExistence type="predicted"/>
<keyword evidence="3" id="KW-1185">Reference proteome</keyword>
<evidence type="ECO:0000313" key="4">
    <source>
        <dbReference type="Proteomes" id="UP001199915"/>
    </source>
</evidence>
<comment type="caution">
    <text evidence="1">The sequence shown here is derived from an EMBL/GenBank/DDBJ whole genome shotgun (WGS) entry which is preliminary data.</text>
</comment>
<dbReference type="GeneID" id="79854518"/>